<name>A0AA41XLQ6_9MYCO</name>
<keyword evidence="2" id="KW-1133">Transmembrane helix</keyword>
<dbReference type="AlphaFoldDB" id="A0AA41XLQ6"/>
<reference evidence="3" key="1">
    <citation type="submission" date="2020-07" db="EMBL/GenBank/DDBJ databases">
        <authorList>
            <person name="Pettersson B.M.F."/>
            <person name="Behra P.R.K."/>
            <person name="Ramesh M."/>
            <person name="Das S."/>
            <person name="Dasgupta S."/>
            <person name="Kirsebom L.A."/>
        </authorList>
    </citation>
    <scope>NUCLEOTIDE SEQUENCE</scope>
    <source>
        <strain evidence="3">CCUG 55640</strain>
    </source>
</reference>
<proteinExistence type="predicted"/>
<evidence type="ECO:0000256" key="1">
    <source>
        <dbReference type="SAM" id="MobiDB-lite"/>
    </source>
</evidence>
<evidence type="ECO:0000256" key="2">
    <source>
        <dbReference type="SAM" id="Phobius"/>
    </source>
</evidence>
<dbReference type="RefSeq" id="WP_142276530.1">
    <property type="nucleotide sequence ID" value="NZ_JACKVH010000009.1"/>
</dbReference>
<evidence type="ECO:0000313" key="3">
    <source>
        <dbReference type="EMBL" id="MCV7377857.1"/>
    </source>
</evidence>
<dbReference type="Proteomes" id="UP001141650">
    <property type="component" value="Unassembled WGS sequence"/>
</dbReference>
<keyword evidence="2" id="KW-0472">Membrane</keyword>
<feature type="region of interest" description="Disordered" evidence="1">
    <location>
        <begin position="86"/>
        <end position="117"/>
    </location>
</feature>
<evidence type="ECO:0000313" key="4">
    <source>
        <dbReference type="Proteomes" id="UP001141650"/>
    </source>
</evidence>
<sequence length="117" mass="13425">MAKHTCPRCGFESARDRWYDRHPFAAVLFALPAGYTVVGVILAYPWFFVPLVVVAAVVWLDRRQRRRAAIAARAEWEYRESIARAVFGPPPSPLRPVRRRGADHWSPTQPVREVKLS</sequence>
<accession>A0AA41XLQ6</accession>
<protein>
    <submittedName>
        <fullName evidence="3">Uncharacterized protein</fullName>
    </submittedName>
</protein>
<organism evidence="3 4">
    <name type="scientific">Mycobacterium alsense</name>
    <dbReference type="NCBI Taxonomy" id="324058"/>
    <lineage>
        <taxon>Bacteria</taxon>
        <taxon>Bacillati</taxon>
        <taxon>Actinomycetota</taxon>
        <taxon>Actinomycetes</taxon>
        <taxon>Mycobacteriales</taxon>
        <taxon>Mycobacteriaceae</taxon>
        <taxon>Mycobacterium</taxon>
    </lineage>
</organism>
<keyword evidence="2" id="KW-0812">Transmembrane</keyword>
<gene>
    <name evidence="3" type="ORF">H7K38_04220</name>
</gene>
<reference evidence="3" key="2">
    <citation type="journal article" date="2022" name="BMC Genomics">
        <title>Comparative genome analysis of mycobacteria focusing on tRNA and non-coding RNA.</title>
        <authorList>
            <person name="Behra P.R.K."/>
            <person name="Pettersson B.M.F."/>
            <person name="Ramesh M."/>
            <person name="Das S."/>
            <person name="Dasgupta S."/>
            <person name="Kirsebom L.A."/>
        </authorList>
    </citation>
    <scope>NUCLEOTIDE SEQUENCE</scope>
    <source>
        <strain evidence="3">CCUG 55640</strain>
    </source>
</reference>
<comment type="caution">
    <text evidence="3">The sequence shown here is derived from an EMBL/GenBank/DDBJ whole genome shotgun (WGS) entry which is preliminary data.</text>
</comment>
<feature type="transmembrane region" description="Helical" evidence="2">
    <location>
        <begin position="33"/>
        <end position="60"/>
    </location>
</feature>
<dbReference type="EMBL" id="JACKVH010000009">
    <property type="protein sequence ID" value="MCV7377857.1"/>
    <property type="molecule type" value="Genomic_DNA"/>
</dbReference>